<dbReference type="AlphaFoldDB" id="A0A0C9UXU5"/>
<feature type="region of interest" description="Disordered" evidence="1">
    <location>
        <begin position="91"/>
        <end position="155"/>
    </location>
</feature>
<name>A0A0C9UXU5_SPHS4</name>
<keyword evidence="3" id="KW-1185">Reference proteome</keyword>
<accession>A0A0C9UXU5</accession>
<feature type="region of interest" description="Disordered" evidence="1">
    <location>
        <begin position="315"/>
        <end position="371"/>
    </location>
</feature>
<evidence type="ECO:0000313" key="3">
    <source>
        <dbReference type="Proteomes" id="UP000054279"/>
    </source>
</evidence>
<gene>
    <name evidence="2" type="ORF">M422DRAFT_263785</name>
</gene>
<protein>
    <recommendedName>
        <fullName evidence="4">Zn(2)-C6 fungal-type domain-containing protein</fullName>
    </recommendedName>
</protein>
<feature type="compositionally biased region" description="Basic and acidic residues" evidence="1">
    <location>
        <begin position="91"/>
        <end position="123"/>
    </location>
</feature>
<proteinExistence type="predicted"/>
<reference evidence="2 3" key="1">
    <citation type="submission" date="2014-06" db="EMBL/GenBank/DDBJ databases">
        <title>Evolutionary Origins and Diversification of the Mycorrhizal Mutualists.</title>
        <authorList>
            <consortium name="DOE Joint Genome Institute"/>
            <consortium name="Mycorrhizal Genomics Consortium"/>
            <person name="Kohler A."/>
            <person name="Kuo A."/>
            <person name="Nagy L.G."/>
            <person name="Floudas D."/>
            <person name="Copeland A."/>
            <person name="Barry K.W."/>
            <person name="Cichocki N."/>
            <person name="Veneault-Fourrey C."/>
            <person name="LaButti K."/>
            <person name="Lindquist E.A."/>
            <person name="Lipzen A."/>
            <person name="Lundell T."/>
            <person name="Morin E."/>
            <person name="Murat C."/>
            <person name="Riley R."/>
            <person name="Ohm R."/>
            <person name="Sun H."/>
            <person name="Tunlid A."/>
            <person name="Henrissat B."/>
            <person name="Grigoriev I.V."/>
            <person name="Hibbett D.S."/>
            <person name="Martin F."/>
        </authorList>
    </citation>
    <scope>NUCLEOTIDE SEQUENCE [LARGE SCALE GENOMIC DNA]</scope>
    <source>
        <strain evidence="2 3">SS14</strain>
    </source>
</reference>
<organism evidence="2 3">
    <name type="scientific">Sphaerobolus stellatus (strain SS14)</name>
    <dbReference type="NCBI Taxonomy" id="990650"/>
    <lineage>
        <taxon>Eukaryota</taxon>
        <taxon>Fungi</taxon>
        <taxon>Dikarya</taxon>
        <taxon>Basidiomycota</taxon>
        <taxon>Agaricomycotina</taxon>
        <taxon>Agaricomycetes</taxon>
        <taxon>Phallomycetidae</taxon>
        <taxon>Geastrales</taxon>
        <taxon>Sphaerobolaceae</taxon>
        <taxon>Sphaerobolus</taxon>
    </lineage>
</organism>
<evidence type="ECO:0000256" key="1">
    <source>
        <dbReference type="SAM" id="MobiDB-lite"/>
    </source>
</evidence>
<feature type="compositionally biased region" description="Basic residues" evidence="1">
    <location>
        <begin position="131"/>
        <end position="144"/>
    </location>
</feature>
<evidence type="ECO:0008006" key="4">
    <source>
        <dbReference type="Google" id="ProtNLM"/>
    </source>
</evidence>
<evidence type="ECO:0000313" key="2">
    <source>
        <dbReference type="EMBL" id="KIJ34132.1"/>
    </source>
</evidence>
<sequence>MTDLQLPARMLAWKASTDVVRMEEVPVGDLRRTVQGFVPDSKFDAPAPKLVYDDPYEDEEDHLNKVTKYWKARDQERLQRESRYRELLDAEEAAASRKRTEEAARKLKEAQEKEEEKGKEKEAGPSGGSKAKGKGVPKTPKKSTPKKESEEEEEPEEPEECPACVYCVQKKIKWEPLDDRKVCAACHKRKVKCEFFDKTAWAVMDGSEKIAEAVRDLTRLERRRTASLLEKSWYDMDLCALNLEQTVDRDLMEADGKVLTLLDMKSRGVEVPPEVEKRVMANRNSIVVSYTTHMEHIFTRMNLIKKRTAWTKNDLPESSLGFGEPEAGPSNRAEESGNKRKAEENEGCAEKSEKKKRKKVVETEDEESTMR</sequence>
<dbReference type="Proteomes" id="UP000054279">
    <property type="component" value="Unassembled WGS sequence"/>
</dbReference>
<feature type="compositionally biased region" description="Basic and acidic residues" evidence="1">
    <location>
        <begin position="332"/>
        <end position="353"/>
    </location>
</feature>
<dbReference type="EMBL" id="KN837203">
    <property type="protein sequence ID" value="KIJ34132.1"/>
    <property type="molecule type" value="Genomic_DNA"/>
</dbReference>
<dbReference type="HOGENOM" id="CLU_041952_0_0_1"/>